<evidence type="ECO:0000313" key="2">
    <source>
        <dbReference type="Proteomes" id="UP001216139"/>
    </source>
</evidence>
<dbReference type="Proteomes" id="UP001216139">
    <property type="component" value="Chromosome"/>
</dbReference>
<accession>A0ABY7TEL1</accession>
<sequence>MNTSLIYVSVYYSSSKWRLILDRLSIFFNAAQEPFNLLLFLDNQKGDAIRLIICVDEHASSNFKYALRADLETYIQNNPSRRKRNILPGEYLWQAHPNNSWDFNYFNCRFSFVNYSLKEFELNAHCKLALAVSRFLLHTISKDNILSKFCSLILLIIKTGKVEVTASLFLEIIGFIEQKSEFKQARDQLNLIYAHAADDLTANKKQLADFINNDLSGLSLNLDEKDIMEKAGHIFLQYSSLGNTTAFSIALNTIINLLGIDYRKQLYVIRIFYLFYLNEHNLMTHSR</sequence>
<proteinExistence type="predicted"/>
<reference evidence="1 2" key="1">
    <citation type="submission" date="2023-02" db="EMBL/GenBank/DDBJ databases">
        <title>Genome sequence of Mucilaginibacter jinjuensis strain KACC 16571.</title>
        <authorList>
            <person name="Kim S."/>
            <person name="Heo J."/>
            <person name="Kwon S.-W."/>
        </authorList>
    </citation>
    <scope>NUCLEOTIDE SEQUENCE [LARGE SCALE GENOMIC DNA]</scope>
    <source>
        <strain evidence="1 2">KACC 16571</strain>
    </source>
</reference>
<evidence type="ECO:0000313" key="1">
    <source>
        <dbReference type="EMBL" id="WCT14481.1"/>
    </source>
</evidence>
<dbReference type="EMBL" id="CP117167">
    <property type="protein sequence ID" value="WCT14481.1"/>
    <property type="molecule type" value="Genomic_DNA"/>
</dbReference>
<gene>
    <name evidence="1" type="ORF">PQO05_11110</name>
</gene>
<evidence type="ECO:0008006" key="3">
    <source>
        <dbReference type="Google" id="ProtNLM"/>
    </source>
</evidence>
<name>A0ABY7TEL1_9SPHI</name>
<protein>
    <recommendedName>
        <fullName evidence="3">Thiopeptide-type bacteriocin biosynthesis protein</fullName>
    </recommendedName>
</protein>
<organism evidence="1 2">
    <name type="scientific">Mucilaginibacter jinjuensis</name>
    <dbReference type="NCBI Taxonomy" id="1176721"/>
    <lineage>
        <taxon>Bacteria</taxon>
        <taxon>Pseudomonadati</taxon>
        <taxon>Bacteroidota</taxon>
        <taxon>Sphingobacteriia</taxon>
        <taxon>Sphingobacteriales</taxon>
        <taxon>Sphingobacteriaceae</taxon>
        <taxon>Mucilaginibacter</taxon>
    </lineage>
</organism>
<dbReference type="RefSeq" id="WP_273632981.1">
    <property type="nucleotide sequence ID" value="NZ_CP117167.1"/>
</dbReference>
<keyword evidence="2" id="KW-1185">Reference proteome</keyword>